<name>A0A076EAT9_CHLSO</name>
<dbReference type="SUPFAM" id="SSF54999">
    <property type="entry name" value="Ribosomal protein S10"/>
    <property type="match status" value="1"/>
</dbReference>
<reference evidence="5" key="1">
    <citation type="submission" date="2014-04" db="EMBL/GenBank/DDBJ databases">
        <title>Chlorella sorokiniana complete mitochondrial genome.</title>
        <authorList>
            <person name="Fan W."/>
            <person name="Mower J.P."/>
        </authorList>
    </citation>
    <scope>NUCLEOTIDE SEQUENCE</scope>
    <source>
        <strain evidence="5">1230</strain>
    </source>
</reference>
<dbReference type="InterPro" id="IPR001848">
    <property type="entry name" value="Ribosomal_uS10"/>
</dbReference>
<dbReference type="InterPro" id="IPR036838">
    <property type="entry name" value="Ribosomal_uS10_dom_sf"/>
</dbReference>
<comment type="similarity">
    <text evidence="1">Belongs to the universal ribosomal protein uS10 family.</text>
</comment>
<dbReference type="PANTHER" id="PTHR11700">
    <property type="entry name" value="30S RIBOSOMAL PROTEIN S10 FAMILY MEMBER"/>
    <property type="match status" value="1"/>
</dbReference>
<proteinExistence type="inferred from homology"/>
<evidence type="ECO:0000256" key="1">
    <source>
        <dbReference type="ARBA" id="ARBA00007102"/>
    </source>
</evidence>
<dbReference type="AlphaFoldDB" id="A0A076EAT9"/>
<protein>
    <submittedName>
        <fullName evidence="5">Ribosomal protein S10</fullName>
    </submittedName>
</protein>
<geneLocation type="mitochondrion" evidence="5"/>
<dbReference type="Pfam" id="PF00338">
    <property type="entry name" value="Ribosomal_S10"/>
    <property type="match status" value="1"/>
</dbReference>
<dbReference type="PRINTS" id="PR00971">
    <property type="entry name" value="RIBOSOMALS10"/>
</dbReference>
<dbReference type="GO" id="GO:0003735">
    <property type="term" value="F:structural constituent of ribosome"/>
    <property type="evidence" value="ECO:0007669"/>
    <property type="project" value="InterPro"/>
</dbReference>
<evidence type="ECO:0000313" key="5">
    <source>
        <dbReference type="EMBL" id="AII02114.1"/>
    </source>
</evidence>
<dbReference type="RefSeq" id="YP_009049980.1">
    <property type="nucleotide sequence ID" value="NC_024626.1"/>
</dbReference>
<dbReference type="GO" id="GO:1990904">
    <property type="term" value="C:ribonucleoprotein complex"/>
    <property type="evidence" value="ECO:0007669"/>
    <property type="project" value="UniProtKB-KW"/>
</dbReference>
<feature type="domain" description="Small ribosomal subunit protein uS10" evidence="4">
    <location>
        <begin position="9"/>
        <end position="106"/>
    </location>
</feature>
<gene>
    <name evidence="5" type="primary">rps10</name>
</gene>
<dbReference type="GeneID" id="20004160"/>
<dbReference type="HAMAP" id="MF_00508">
    <property type="entry name" value="Ribosomal_uS10"/>
    <property type="match status" value="1"/>
</dbReference>
<dbReference type="Gene3D" id="3.30.70.600">
    <property type="entry name" value="Ribosomal protein S10 domain"/>
    <property type="match status" value="1"/>
</dbReference>
<evidence type="ECO:0000259" key="4">
    <source>
        <dbReference type="SMART" id="SM01403"/>
    </source>
</evidence>
<keyword evidence="3" id="KW-0687">Ribonucleoprotein</keyword>
<accession>A0A076EAT9</accession>
<keyword evidence="5" id="KW-0496">Mitochondrion</keyword>
<dbReference type="SMART" id="SM01403">
    <property type="entry name" value="Ribosomal_S10"/>
    <property type="match status" value="1"/>
</dbReference>
<dbReference type="InterPro" id="IPR027486">
    <property type="entry name" value="Ribosomal_uS10_dom"/>
</dbReference>
<keyword evidence="2 5" id="KW-0689">Ribosomal protein</keyword>
<sequence>MKNFMYTIDLDLKSFERENLKKTENCILSLFEFLNKNEIKYKTNPKKCKKITVLRSPHIDKKSREHFQLLTFKRTLSISLSDKNSVFFIFDFLKNMKSIGVEITIYVNFLTY</sequence>
<evidence type="ECO:0000256" key="3">
    <source>
        <dbReference type="ARBA" id="ARBA00023274"/>
    </source>
</evidence>
<dbReference type="GO" id="GO:0006412">
    <property type="term" value="P:translation"/>
    <property type="evidence" value="ECO:0007669"/>
    <property type="project" value="InterPro"/>
</dbReference>
<dbReference type="GO" id="GO:0005840">
    <property type="term" value="C:ribosome"/>
    <property type="evidence" value="ECO:0007669"/>
    <property type="project" value="UniProtKB-KW"/>
</dbReference>
<evidence type="ECO:0000256" key="2">
    <source>
        <dbReference type="ARBA" id="ARBA00022980"/>
    </source>
</evidence>
<organism evidence="5">
    <name type="scientific">Chlorella sorokiniana</name>
    <name type="common">Freshwater green alga</name>
    <dbReference type="NCBI Taxonomy" id="3076"/>
    <lineage>
        <taxon>Eukaryota</taxon>
        <taxon>Viridiplantae</taxon>
        <taxon>Chlorophyta</taxon>
        <taxon>core chlorophytes</taxon>
        <taxon>Trebouxiophyceae</taxon>
        <taxon>Chlorellales</taxon>
        <taxon>Chlorellaceae</taxon>
        <taxon>Chlorella clade</taxon>
        <taxon>Chlorella</taxon>
    </lineage>
</organism>
<dbReference type="EMBL" id="KJ742377">
    <property type="protein sequence ID" value="AII02114.1"/>
    <property type="molecule type" value="Genomic_DNA"/>
</dbReference>